<sequence>MRISLRTKAGMRVLAVGVAAALGSAGAAAQSDDVASSEDNLDGLKACQQIASDNERLACFDKAVGAIVTATETGELTVIDREDAEKTRRSLFGFTLPDIGLFGGDVEEKDELFETTITSARYLSGKKLRFTTAEGAVWEMKDVPRRLQRIEPGDKAVFKQASMGTFFVRINGQLGVRGKRVE</sequence>
<proteinExistence type="predicted"/>
<feature type="signal peptide" evidence="1">
    <location>
        <begin position="1"/>
        <end position="29"/>
    </location>
</feature>
<protein>
    <submittedName>
        <fullName evidence="2">Uncharacterized protein</fullName>
    </submittedName>
</protein>
<feature type="chain" id="PRO_5040785715" evidence="1">
    <location>
        <begin position="30"/>
        <end position="182"/>
    </location>
</feature>
<accession>A0A9X1JKN0</accession>
<evidence type="ECO:0000313" key="2">
    <source>
        <dbReference type="EMBL" id="MBV7259240.1"/>
    </source>
</evidence>
<name>A0A9X1JKN0_9SPHN</name>
<keyword evidence="3" id="KW-1185">Reference proteome</keyword>
<reference evidence="2" key="1">
    <citation type="submission" date="2021-04" db="EMBL/GenBank/DDBJ databases">
        <authorList>
            <person name="Pira H."/>
            <person name="Risdian C."/>
            <person name="Wink J."/>
        </authorList>
    </citation>
    <scope>NUCLEOTIDE SEQUENCE</scope>
    <source>
        <strain evidence="2">WH158</strain>
    </source>
</reference>
<dbReference type="RefSeq" id="WP_218404484.1">
    <property type="nucleotide sequence ID" value="NZ_JAGSPC010000001.1"/>
</dbReference>
<dbReference type="EMBL" id="JAGSPC010000001">
    <property type="protein sequence ID" value="MBV7259240.1"/>
    <property type="molecule type" value="Genomic_DNA"/>
</dbReference>
<dbReference type="Proteomes" id="UP001138681">
    <property type="component" value="Unassembled WGS sequence"/>
</dbReference>
<organism evidence="2 3">
    <name type="scientific">Erythrobacter crassostreae</name>
    <dbReference type="NCBI Taxonomy" id="2828328"/>
    <lineage>
        <taxon>Bacteria</taxon>
        <taxon>Pseudomonadati</taxon>
        <taxon>Pseudomonadota</taxon>
        <taxon>Alphaproteobacteria</taxon>
        <taxon>Sphingomonadales</taxon>
        <taxon>Erythrobacteraceae</taxon>
        <taxon>Erythrobacter/Porphyrobacter group</taxon>
        <taxon>Erythrobacter</taxon>
    </lineage>
</organism>
<comment type="caution">
    <text evidence="2">The sequence shown here is derived from an EMBL/GenBank/DDBJ whole genome shotgun (WGS) entry which is preliminary data.</text>
</comment>
<dbReference type="AlphaFoldDB" id="A0A9X1JKN0"/>
<evidence type="ECO:0000256" key="1">
    <source>
        <dbReference type="SAM" id="SignalP"/>
    </source>
</evidence>
<evidence type="ECO:0000313" key="3">
    <source>
        <dbReference type="Proteomes" id="UP001138681"/>
    </source>
</evidence>
<keyword evidence="1" id="KW-0732">Signal</keyword>
<gene>
    <name evidence="2" type="ORF">KCG46_06600</name>
</gene>